<evidence type="ECO:0000313" key="3">
    <source>
        <dbReference type="EMBL" id="EUC27585.1"/>
    </source>
</evidence>
<evidence type="ECO:0000259" key="2">
    <source>
        <dbReference type="Pfam" id="PF06172"/>
    </source>
</evidence>
<dbReference type="InterPro" id="IPR014710">
    <property type="entry name" value="RmlC-like_jellyroll"/>
</dbReference>
<gene>
    <name evidence="3" type="ORF">COCCADRAFT_111304</name>
</gene>
<dbReference type="InterPro" id="IPR011051">
    <property type="entry name" value="RmlC_Cupin_sf"/>
</dbReference>
<reference evidence="3 4" key="1">
    <citation type="journal article" date="2013" name="PLoS Genet.">
        <title>Comparative genome structure, secondary metabolite, and effector coding capacity across Cochliobolus pathogens.</title>
        <authorList>
            <person name="Condon B.J."/>
            <person name="Leng Y."/>
            <person name="Wu D."/>
            <person name="Bushley K.E."/>
            <person name="Ohm R.A."/>
            <person name="Otillar R."/>
            <person name="Martin J."/>
            <person name="Schackwitz W."/>
            <person name="Grimwood J."/>
            <person name="MohdZainudin N."/>
            <person name="Xue C."/>
            <person name="Wang R."/>
            <person name="Manning V.A."/>
            <person name="Dhillon B."/>
            <person name="Tu Z.J."/>
            <person name="Steffenson B.J."/>
            <person name="Salamov A."/>
            <person name="Sun H."/>
            <person name="Lowry S."/>
            <person name="LaButti K."/>
            <person name="Han J."/>
            <person name="Copeland A."/>
            <person name="Lindquist E."/>
            <person name="Barry K."/>
            <person name="Schmutz J."/>
            <person name="Baker S.E."/>
            <person name="Ciuffetti L.M."/>
            <person name="Grigoriev I.V."/>
            <person name="Zhong S."/>
            <person name="Turgeon B.G."/>
        </authorList>
    </citation>
    <scope>NUCLEOTIDE SEQUENCE [LARGE SCALE GENOMIC DNA]</scope>
    <source>
        <strain evidence="3 4">26-R-13</strain>
    </source>
</reference>
<dbReference type="SUPFAM" id="SSF51182">
    <property type="entry name" value="RmlC-like cupins"/>
    <property type="match status" value="1"/>
</dbReference>
<dbReference type="Pfam" id="PF06172">
    <property type="entry name" value="Cupin_5"/>
    <property type="match status" value="1"/>
</dbReference>
<accession>W6XQH3</accession>
<dbReference type="eggNOG" id="ENOG502RCWJ">
    <property type="taxonomic scope" value="Eukaryota"/>
</dbReference>
<dbReference type="PANTHER" id="PTHR33387">
    <property type="entry name" value="RMLC-LIKE JELLY ROLL FOLD PROTEIN"/>
    <property type="match status" value="1"/>
</dbReference>
<dbReference type="RefSeq" id="XP_007718104.1">
    <property type="nucleotide sequence ID" value="XM_007719914.1"/>
</dbReference>
<organism evidence="3 4">
    <name type="scientific">Cochliobolus carbonum (strain 26-R-13)</name>
    <name type="common">Maize leaf spot fungus</name>
    <name type="synonym">Bipolaris zeicola</name>
    <dbReference type="NCBI Taxonomy" id="930089"/>
    <lineage>
        <taxon>Eukaryota</taxon>
        <taxon>Fungi</taxon>
        <taxon>Dikarya</taxon>
        <taxon>Ascomycota</taxon>
        <taxon>Pezizomycotina</taxon>
        <taxon>Dothideomycetes</taxon>
        <taxon>Pleosporomycetidae</taxon>
        <taxon>Pleosporales</taxon>
        <taxon>Pleosporineae</taxon>
        <taxon>Pleosporaceae</taxon>
        <taxon>Bipolaris</taxon>
    </lineage>
</organism>
<proteinExistence type="predicted"/>
<name>W6XQH3_COCC2</name>
<dbReference type="GeneID" id="19144267"/>
<dbReference type="EMBL" id="KI964904">
    <property type="protein sequence ID" value="EUC27585.1"/>
    <property type="molecule type" value="Genomic_DNA"/>
</dbReference>
<dbReference type="HOGENOM" id="CLU_097615_0_0_1"/>
<feature type="compositionally biased region" description="Polar residues" evidence="1">
    <location>
        <begin position="1"/>
        <end position="12"/>
    </location>
</feature>
<feature type="domain" description="DUF985" evidence="2">
    <location>
        <begin position="33"/>
        <end position="197"/>
    </location>
</feature>
<dbReference type="OrthoDB" id="6614653at2759"/>
<dbReference type="KEGG" id="bze:COCCADRAFT_111304"/>
<evidence type="ECO:0000313" key="4">
    <source>
        <dbReference type="Proteomes" id="UP000053841"/>
    </source>
</evidence>
<dbReference type="InterPro" id="IPR039935">
    <property type="entry name" value="YML079W-like"/>
</dbReference>
<dbReference type="Gene3D" id="2.60.120.10">
    <property type="entry name" value="Jelly Rolls"/>
    <property type="match status" value="1"/>
</dbReference>
<dbReference type="AlphaFoldDB" id="W6XQH3"/>
<dbReference type="CDD" id="cd06121">
    <property type="entry name" value="cupin_YML079wp"/>
    <property type="match status" value="1"/>
</dbReference>
<dbReference type="InterPro" id="IPR009327">
    <property type="entry name" value="Cupin_DUF985"/>
</dbReference>
<dbReference type="PANTHER" id="PTHR33387:SF3">
    <property type="entry name" value="DUF985 DOMAIN-CONTAINING PROTEIN"/>
    <property type="match status" value="1"/>
</dbReference>
<sequence>MTSSIPGLSTKLTPIYPSSSSEEEEEESATTKSLISCLALQTHIEGGYFAELDRNPLLIPNPFLESGANEQGEADSERTAEKPSSGDNAVRNASTSIYYLLSRGQPMGRFHRNRARTIHTLISGRGRYVLIHADEPGTPKRVESFVVGMDFAAGEKSVWVVEGGKYKASFLLEGAEGERLLVSETVIPGFEYSDHDFLTLEAFRKIVSPEQAEELEWLVRKS</sequence>
<dbReference type="Proteomes" id="UP000053841">
    <property type="component" value="Unassembled WGS sequence"/>
</dbReference>
<feature type="region of interest" description="Disordered" evidence="1">
    <location>
        <begin position="1"/>
        <end position="32"/>
    </location>
</feature>
<evidence type="ECO:0000256" key="1">
    <source>
        <dbReference type="SAM" id="MobiDB-lite"/>
    </source>
</evidence>
<keyword evidence="4" id="KW-1185">Reference proteome</keyword>
<protein>
    <recommendedName>
        <fullName evidence="2">DUF985 domain-containing protein</fullName>
    </recommendedName>
</protein>
<feature type="region of interest" description="Disordered" evidence="1">
    <location>
        <begin position="63"/>
        <end position="90"/>
    </location>
</feature>